<evidence type="ECO:0000313" key="3">
    <source>
        <dbReference type="Proteomes" id="UP000595362"/>
    </source>
</evidence>
<evidence type="ECO:0000256" key="1">
    <source>
        <dbReference type="SAM" id="Coils"/>
    </source>
</evidence>
<keyword evidence="2" id="KW-0969">Cilium</keyword>
<accession>A0A7T5UH06</accession>
<feature type="coiled-coil region" evidence="1">
    <location>
        <begin position="15"/>
        <end position="123"/>
    </location>
</feature>
<dbReference type="AlphaFoldDB" id="A0A7T5UH06"/>
<keyword evidence="2" id="KW-0282">Flagellum</keyword>
<name>A0A7T5UH06_9BACT</name>
<protein>
    <submittedName>
        <fullName evidence="2">Flagellar FliJ family protein</fullName>
    </submittedName>
</protein>
<organism evidence="2 3">
    <name type="scientific">Micavibrio aeruginosavorus</name>
    <dbReference type="NCBI Taxonomy" id="349221"/>
    <lineage>
        <taxon>Bacteria</taxon>
        <taxon>Pseudomonadati</taxon>
        <taxon>Bdellovibrionota</taxon>
        <taxon>Bdellovibrionia</taxon>
        <taxon>Bdellovibrionales</taxon>
        <taxon>Pseudobdellovibrionaceae</taxon>
        <taxon>Micavibrio</taxon>
    </lineage>
</organism>
<dbReference type="EMBL" id="CP066681">
    <property type="protein sequence ID" value="QQG35905.1"/>
    <property type="molecule type" value="Genomic_DNA"/>
</dbReference>
<sequence>MADLDPLIRLKKHAVEEKQRVVAQLYREIENLEKQKQIVQEQMAHEKKLAEDMNRPEAITYYGRYAEGARKKIAALQSTIKKVEMRIEAAQEDMRAAFADMKKIQITQTNREKREEKKRQKKEDDLLDEVALEQYRRKVLDDEK</sequence>
<dbReference type="InterPro" id="IPR053716">
    <property type="entry name" value="Flag_assembly_chemotaxis_eff"/>
</dbReference>
<dbReference type="Proteomes" id="UP000595362">
    <property type="component" value="Chromosome"/>
</dbReference>
<evidence type="ECO:0000313" key="2">
    <source>
        <dbReference type="EMBL" id="QQG35905.1"/>
    </source>
</evidence>
<reference evidence="2 3" key="1">
    <citation type="submission" date="2020-07" db="EMBL/GenBank/DDBJ databases">
        <title>Huge and variable diversity of episymbiotic CPR bacteria and DPANN archaea in groundwater ecosystems.</title>
        <authorList>
            <person name="He C.Y."/>
            <person name="Keren R."/>
            <person name="Whittaker M."/>
            <person name="Farag I.F."/>
            <person name="Doudna J."/>
            <person name="Cate J.H.D."/>
            <person name="Banfield J.F."/>
        </authorList>
    </citation>
    <scope>NUCLEOTIDE SEQUENCE [LARGE SCALE GENOMIC DNA]</scope>
    <source>
        <strain evidence="2">NC_groundwater_70_Ag_B-0.1um_54_66</strain>
    </source>
</reference>
<dbReference type="Gene3D" id="1.10.287.1700">
    <property type="match status" value="1"/>
</dbReference>
<gene>
    <name evidence="2" type="ORF">HYS17_10440</name>
</gene>
<proteinExistence type="predicted"/>
<keyword evidence="1" id="KW-0175">Coiled coil</keyword>
<keyword evidence="2" id="KW-0966">Cell projection</keyword>